<accession>A0AAV1QFA3</accession>
<gene>
    <name evidence="2" type="ORF">FSCOSCO3_A000849</name>
</gene>
<feature type="compositionally biased region" description="Polar residues" evidence="1">
    <location>
        <begin position="90"/>
        <end position="102"/>
    </location>
</feature>
<dbReference type="Proteomes" id="UP001314229">
    <property type="component" value="Unassembled WGS sequence"/>
</dbReference>
<keyword evidence="3" id="KW-1185">Reference proteome</keyword>
<reference evidence="2 3" key="1">
    <citation type="submission" date="2024-01" db="EMBL/GenBank/DDBJ databases">
        <authorList>
            <person name="Alioto T."/>
            <person name="Alioto T."/>
            <person name="Gomez Garrido J."/>
        </authorList>
    </citation>
    <scope>NUCLEOTIDE SEQUENCE [LARGE SCALE GENOMIC DNA]</scope>
</reference>
<comment type="caution">
    <text evidence="2">The sequence shown here is derived from an EMBL/GenBank/DDBJ whole genome shotgun (WGS) entry which is preliminary data.</text>
</comment>
<feature type="compositionally biased region" description="Basic and acidic residues" evidence="1">
    <location>
        <begin position="69"/>
        <end position="89"/>
    </location>
</feature>
<feature type="non-terminal residue" evidence="2">
    <location>
        <position position="119"/>
    </location>
</feature>
<feature type="compositionally biased region" description="Basic and acidic residues" evidence="1">
    <location>
        <begin position="103"/>
        <end position="119"/>
    </location>
</feature>
<sequence length="119" mass="13762">MVNKNTAKIIAVQEHVKGLGIQCKATDDTVKKLNDRTRVGRTRDENSSRPIIIHHAHLPMQSMESFPQLRRDKEEGFTDGRRPHLHGETMQKQTLANGQTNPQRREKDIMDRLGGHYRR</sequence>
<dbReference type="AlphaFoldDB" id="A0AAV1QFA3"/>
<protein>
    <submittedName>
        <fullName evidence="2">Unnamed protein product</fullName>
    </submittedName>
</protein>
<organism evidence="2 3">
    <name type="scientific">Scomber scombrus</name>
    <name type="common">Atlantic mackerel</name>
    <name type="synonym">Scomber vernalis</name>
    <dbReference type="NCBI Taxonomy" id="13677"/>
    <lineage>
        <taxon>Eukaryota</taxon>
        <taxon>Metazoa</taxon>
        <taxon>Chordata</taxon>
        <taxon>Craniata</taxon>
        <taxon>Vertebrata</taxon>
        <taxon>Euteleostomi</taxon>
        <taxon>Actinopterygii</taxon>
        <taxon>Neopterygii</taxon>
        <taxon>Teleostei</taxon>
        <taxon>Neoteleostei</taxon>
        <taxon>Acanthomorphata</taxon>
        <taxon>Pelagiaria</taxon>
        <taxon>Scombriformes</taxon>
        <taxon>Scombridae</taxon>
        <taxon>Scomber</taxon>
    </lineage>
</organism>
<evidence type="ECO:0000313" key="2">
    <source>
        <dbReference type="EMBL" id="CAK6981271.1"/>
    </source>
</evidence>
<name>A0AAV1QFA3_SCOSC</name>
<evidence type="ECO:0000256" key="1">
    <source>
        <dbReference type="SAM" id="MobiDB-lite"/>
    </source>
</evidence>
<dbReference type="EMBL" id="CAWUFR010000798">
    <property type="protein sequence ID" value="CAK6981271.1"/>
    <property type="molecule type" value="Genomic_DNA"/>
</dbReference>
<proteinExistence type="predicted"/>
<feature type="region of interest" description="Disordered" evidence="1">
    <location>
        <begin position="54"/>
        <end position="119"/>
    </location>
</feature>
<evidence type="ECO:0000313" key="3">
    <source>
        <dbReference type="Proteomes" id="UP001314229"/>
    </source>
</evidence>